<evidence type="ECO:0000256" key="1">
    <source>
        <dbReference type="SAM" id="MobiDB-lite"/>
    </source>
</evidence>
<sequence>MDEKAKSSDTQAIISSSIASTDLEEIRRGSLCAGLDPICGAARTPAAVQIPGADRAAPAQILSDMRGSAAALRLPQWRRSAADPWRGSFLRQSRFDLRQRSHSRGGSDTGRGSCLRQRRSDLQRHSDSRGGADPLRGSACAGAYPMCDGTRSPVATHIRHGSCLYWCRSDLRLAGADWVRSHSLHVSSLPPLPTLQQRRLPPQIRPGAAADQICSADQRNRKVCRRGRERRR</sequence>
<evidence type="ECO:0000313" key="2">
    <source>
        <dbReference type="EMBL" id="CAD1820718.1"/>
    </source>
</evidence>
<feature type="compositionally biased region" description="Basic and acidic residues" evidence="1">
    <location>
        <begin position="118"/>
        <end position="130"/>
    </location>
</feature>
<name>A0A6V7NQ98_ANACO</name>
<organism evidence="2">
    <name type="scientific">Ananas comosus var. bracteatus</name>
    <name type="common">red pineapple</name>
    <dbReference type="NCBI Taxonomy" id="296719"/>
    <lineage>
        <taxon>Eukaryota</taxon>
        <taxon>Viridiplantae</taxon>
        <taxon>Streptophyta</taxon>
        <taxon>Embryophyta</taxon>
        <taxon>Tracheophyta</taxon>
        <taxon>Spermatophyta</taxon>
        <taxon>Magnoliopsida</taxon>
        <taxon>Liliopsida</taxon>
        <taxon>Poales</taxon>
        <taxon>Bromeliaceae</taxon>
        <taxon>Bromelioideae</taxon>
        <taxon>Ananas</taxon>
    </lineage>
</organism>
<proteinExistence type="predicted"/>
<protein>
    <submittedName>
        <fullName evidence="2">Uncharacterized protein</fullName>
    </submittedName>
</protein>
<gene>
    <name evidence="2" type="ORF">CB5_LOCUS3929</name>
</gene>
<reference evidence="2" key="1">
    <citation type="submission" date="2020-07" db="EMBL/GenBank/DDBJ databases">
        <authorList>
            <person name="Lin J."/>
        </authorList>
    </citation>
    <scope>NUCLEOTIDE SEQUENCE</scope>
</reference>
<dbReference type="AlphaFoldDB" id="A0A6V7NQ98"/>
<accession>A0A6V7NQ98</accession>
<feature type="region of interest" description="Disordered" evidence="1">
    <location>
        <begin position="96"/>
        <end position="135"/>
    </location>
</feature>
<dbReference type="EMBL" id="LR862141">
    <property type="protein sequence ID" value="CAD1820718.1"/>
    <property type="molecule type" value="Genomic_DNA"/>
</dbReference>